<dbReference type="InterPro" id="IPR036236">
    <property type="entry name" value="Znf_C2H2_sf"/>
</dbReference>
<feature type="compositionally biased region" description="Basic and acidic residues" evidence="7">
    <location>
        <begin position="1050"/>
        <end position="1066"/>
    </location>
</feature>
<feature type="binding site" evidence="6">
    <location>
        <position position="61"/>
    </location>
    <ligand>
        <name>Zn(2+)</name>
        <dbReference type="ChEBI" id="CHEBI:29105"/>
    </ligand>
</feature>
<dbReference type="VEuPathDB" id="VectorBase:LLOJ010026"/>
<feature type="region of interest" description="Disordered" evidence="7">
    <location>
        <begin position="1511"/>
        <end position="1530"/>
    </location>
</feature>
<feature type="region of interest" description="Disordered" evidence="7">
    <location>
        <begin position="1227"/>
        <end position="1272"/>
    </location>
</feature>
<dbReference type="PROSITE" id="PS00028">
    <property type="entry name" value="ZINC_FINGER_C2H2_1"/>
    <property type="match status" value="24"/>
</dbReference>
<dbReference type="SUPFAM" id="SSF57716">
    <property type="entry name" value="Glucocorticoid receptor-like (DNA-binding domain)"/>
    <property type="match status" value="2"/>
</dbReference>
<feature type="compositionally biased region" description="Polar residues" evidence="7">
    <location>
        <begin position="139"/>
        <end position="148"/>
    </location>
</feature>
<dbReference type="Pfam" id="PF07776">
    <property type="entry name" value="zf-AD"/>
    <property type="match status" value="2"/>
</dbReference>
<feature type="domain" description="C2H2-type" evidence="8">
    <location>
        <begin position="1563"/>
        <end position="1586"/>
    </location>
</feature>
<feature type="domain" description="C2H2-type" evidence="8">
    <location>
        <begin position="723"/>
        <end position="746"/>
    </location>
</feature>
<feature type="binding site" evidence="6">
    <location>
        <position position="14"/>
    </location>
    <ligand>
        <name>Zn(2+)</name>
        <dbReference type="ChEBI" id="CHEBI:29105"/>
    </ligand>
</feature>
<dbReference type="PANTHER" id="PTHR24379">
    <property type="entry name" value="KRAB AND ZINC FINGER DOMAIN-CONTAINING"/>
    <property type="match status" value="1"/>
</dbReference>
<feature type="domain" description="C2H2-type" evidence="8">
    <location>
        <begin position="261"/>
        <end position="284"/>
    </location>
</feature>
<dbReference type="EMBL" id="AJWK01035290">
    <property type="status" value="NOT_ANNOTATED_CDS"/>
    <property type="molecule type" value="Genomic_DNA"/>
</dbReference>
<feature type="domain" description="ZAD" evidence="9">
    <location>
        <begin position="12"/>
        <end position="88"/>
    </location>
</feature>
<feature type="compositionally biased region" description="Gly residues" evidence="7">
    <location>
        <begin position="311"/>
        <end position="330"/>
    </location>
</feature>
<evidence type="ECO:0000256" key="7">
    <source>
        <dbReference type="SAM" id="MobiDB-lite"/>
    </source>
</evidence>
<dbReference type="EnsemblMetazoa" id="LLOJ010026-RA">
    <property type="protein sequence ID" value="LLOJ010026-PA"/>
    <property type="gene ID" value="LLOJ010026"/>
</dbReference>
<dbReference type="Pfam" id="PF12874">
    <property type="entry name" value="zf-met"/>
    <property type="match status" value="2"/>
</dbReference>
<dbReference type="PROSITE" id="PS51915">
    <property type="entry name" value="ZAD"/>
    <property type="match status" value="1"/>
</dbReference>
<keyword evidence="4 6" id="KW-0862">Zinc</keyword>
<feature type="region of interest" description="Disordered" evidence="7">
    <location>
        <begin position="1029"/>
        <end position="1107"/>
    </location>
</feature>
<keyword evidence="1 6" id="KW-0479">Metal-binding</keyword>
<name>A0A1B0CY28_LUTLO</name>
<feature type="domain" description="C2H2-type" evidence="8">
    <location>
        <begin position="1532"/>
        <end position="1560"/>
    </location>
</feature>
<proteinExistence type="predicted"/>
<evidence type="ECO:0000256" key="1">
    <source>
        <dbReference type="ARBA" id="ARBA00022723"/>
    </source>
</evidence>
<accession>A0A1B0CY28</accession>
<evidence type="ECO:0000256" key="3">
    <source>
        <dbReference type="ARBA" id="ARBA00022771"/>
    </source>
</evidence>
<feature type="domain" description="C2H2-type" evidence="8">
    <location>
        <begin position="634"/>
        <end position="657"/>
    </location>
</feature>
<dbReference type="SMART" id="SM00868">
    <property type="entry name" value="zf-AD"/>
    <property type="match status" value="4"/>
</dbReference>
<feature type="domain" description="C2H2-type" evidence="8">
    <location>
        <begin position="1836"/>
        <end position="1864"/>
    </location>
</feature>
<dbReference type="InterPro" id="IPR013087">
    <property type="entry name" value="Znf_C2H2_type"/>
</dbReference>
<evidence type="ECO:0000313" key="10">
    <source>
        <dbReference type="EnsemblMetazoa" id="LLOJ010026-PA"/>
    </source>
</evidence>
<feature type="domain" description="C2H2-type" evidence="8">
    <location>
        <begin position="2022"/>
        <end position="2049"/>
    </location>
</feature>
<protein>
    <submittedName>
        <fullName evidence="10">Uncharacterized protein</fullName>
    </submittedName>
</protein>
<feature type="domain" description="C2H2-type" evidence="8">
    <location>
        <begin position="1652"/>
        <end position="1675"/>
    </location>
</feature>
<dbReference type="InterPro" id="IPR012934">
    <property type="entry name" value="Znf_AD"/>
</dbReference>
<dbReference type="GO" id="GO:0008270">
    <property type="term" value="F:zinc ion binding"/>
    <property type="evidence" value="ECO:0007669"/>
    <property type="project" value="UniProtKB-UniRule"/>
</dbReference>
<feature type="compositionally biased region" description="Polar residues" evidence="7">
    <location>
        <begin position="1068"/>
        <end position="1077"/>
    </location>
</feature>
<keyword evidence="2" id="KW-0677">Repeat</keyword>
<dbReference type="Gene3D" id="3.40.1800.20">
    <property type="match status" value="1"/>
</dbReference>
<dbReference type="SUPFAM" id="SSF57667">
    <property type="entry name" value="beta-beta-alpha zinc fingers"/>
    <property type="match status" value="5"/>
</dbReference>
<dbReference type="Gene3D" id="3.30.160.60">
    <property type="entry name" value="Classic Zinc Finger"/>
    <property type="match status" value="8"/>
</dbReference>
<feature type="binding site" evidence="6">
    <location>
        <position position="64"/>
    </location>
    <ligand>
        <name>Zn(2+)</name>
        <dbReference type="ChEBI" id="CHEBI:29105"/>
    </ligand>
</feature>
<evidence type="ECO:0000256" key="6">
    <source>
        <dbReference type="PROSITE-ProRule" id="PRU01263"/>
    </source>
</evidence>
<organism evidence="10 11">
    <name type="scientific">Lutzomyia longipalpis</name>
    <name type="common">Sand fly</name>
    <dbReference type="NCBI Taxonomy" id="7200"/>
    <lineage>
        <taxon>Eukaryota</taxon>
        <taxon>Metazoa</taxon>
        <taxon>Ecdysozoa</taxon>
        <taxon>Arthropoda</taxon>
        <taxon>Hexapoda</taxon>
        <taxon>Insecta</taxon>
        <taxon>Pterygota</taxon>
        <taxon>Neoptera</taxon>
        <taxon>Endopterygota</taxon>
        <taxon>Diptera</taxon>
        <taxon>Nematocera</taxon>
        <taxon>Psychodoidea</taxon>
        <taxon>Psychodidae</taxon>
        <taxon>Lutzomyia</taxon>
        <taxon>Lutzomyia</taxon>
    </lineage>
</organism>
<dbReference type="PROSITE" id="PS50157">
    <property type="entry name" value="ZINC_FINGER_C2H2_2"/>
    <property type="match status" value="15"/>
</dbReference>
<keyword evidence="11" id="KW-1185">Reference proteome</keyword>
<evidence type="ECO:0000259" key="9">
    <source>
        <dbReference type="PROSITE" id="PS51915"/>
    </source>
</evidence>
<feature type="domain" description="C2H2-type" evidence="8">
    <location>
        <begin position="1403"/>
        <end position="1431"/>
    </location>
</feature>
<reference evidence="10" key="1">
    <citation type="submission" date="2020-05" db="UniProtKB">
        <authorList>
            <consortium name="EnsemblMetazoa"/>
        </authorList>
    </citation>
    <scope>IDENTIFICATION</scope>
    <source>
        <strain evidence="10">Jacobina</strain>
    </source>
</reference>
<feature type="domain" description="C2H2-type" evidence="8">
    <location>
        <begin position="603"/>
        <end position="631"/>
    </location>
</feature>
<evidence type="ECO:0000256" key="5">
    <source>
        <dbReference type="PROSITE-ProRule" id="PRU00042"/>
    </source>
</evidence>
<feature type="compositionally biased region" description="Gly residues" evidence="7">
    <location>
        <begin position="1240"/>
        <end position="1259"/>
    </location>
</feature>
<feature type="region of interest" description="Disordered" evidence="7">
    <location>
        <begin position="1723"/>
        <end position="1742"/>
    </location>
</feature>
<feature type="domain" description="C2H2-type" evidence="8">
    <location>
        <begin position="2052"/>
        <end position="2080"/>
    </location>
</feature>
<feature type="domain" description="C2H2-type" evidence="8">
    <location>
        <begin position="474"/>
        <end position="502"/>
    </location>
</feature>
<dbReference type="EMBL" id="AJWK01035291">
    <property type="status" value="NOT_ANNOTATED_CDS"/>
    <property type="molecule type" value="Genomic_DNA"/>
</dbReference>
<dbReference type="PANTHER" id="PTHR24379:SF127">
    <property type="entry name" value="BLOODY FINGERS-RELATED"/>
    <property type="match status" value="1"/>
</dbReference>
<dbReference type="EMBL" id="AJWK01035293">
    <property type="status" value="NOT_ANNOTATED_CDS"/>
    <property type="molecule type" value="Genomic_DNA"/>
</dbReference>
<feature type="domain" description="C2H2-type" evidence="8">
    <location>
        <begin position="907"/>
        <end position="935"/>
    </location>
</feature>
<dbReference type="VEuPathDB" id="VectorBase:LLONM1_004187"/>
<evidence type="ECO:0000256" key="2">
    <source>
        <dbReference type="ARBA" id="ARBA00022737"/>
    </source>
</evidence>
<feature type="region of interest" description="Disordered" evidence="7">
    <location>
        <begin position="103"/>
        <end position="178"/>
    </location>
</feature>
<feature type="domain" description="C2H2-type" evidence="8">
    <location>
        <begin position="1190"/>
        <end position="1213"/>
    </location>
</feature>
<feature type="region of interest" description="Disordered" evidence="7">
    <location>
        <begin position="298"/>
        <end position="343"/>
    </location>
</feature>
<dbReference type="EMBL" id="AJWK01035292">
    <property type="status" value="NOT_ANNOTATED_CDS"/>
    <property type="molecule type" value="Genomic_DNA"/>
</dbReference>
<evidence type="ECO:0000313" key="11">
    <source>
        <dbReference type="Proteomes" id="UP000092461"/>
    </source>
</evidence>
<dbReference type="SMART" id="SM00355">
    <property type="entry name" value="ZnF_C2H2"/>
    <property type="match status" value="31"/>
</dbReference>
<feature type="compositionally biased region" description="Basic and acidic residues" evidence="7">
    <location>
        <begin position="121"/>
        <end position="137"/>
    </location>
</feature>
<evidence type="ECO:0000256" key="4">
    <source>
        <dbReference type="ARBA" id="ARBA00022833"/>
    </source>
</evidence>
<keyword evidence="3 5" id="KW-0863">Zinc-finger</keyword>
<feature type="binding site" evidence="6">
    <location>
        <position position="17"/>
    </location>
    <ligand>
        <name>Zn(2+)</name>
        <dbReference type="ChEBI" id="CHEBI:29105"/>
    </ligand>
</feature>
<feature type="region of interest" description="Disordered" evidence="7">
    <location>
        <begin position="582"/>
        <end position="601"/>
    </location>
</feature>
<sequence length="2141" mass="243689">MESAKTMMGIKRDCRLCLAPDNECVSIFTTAAADRESLSMKIQACVNIKVHQTDSLSPRICHACISYLNSWQSFKNRCYAAQRKQKAWLANQLQQQLREVQESKKRRLGAEGDDQQVVGKRTRETSPDEDFYLDKHSKATSATTSQRPSVAESESFIKQEPRDEEEQEGPVTVNMELDPREFLAHNDSEDEYQDDEGGHNDEGPPILTSLGLTHINHVNPFNYLATDLEEFDQDGEDGESSLPFGGIPGQLKRRSQPSIPAHCQICRMKFSNRANARRHERNIHGIKISAENGDITVVQKPPNVQPKRPGGEQGGNSGHVGGAAGGGGGGDDGKPPMATLKKPTKPVVEEFDYSKPEKYRHLLTENKLSFIRRNLKFLGQYQDMKCKCCDRVYSTYKTFMSHMRKRFLSLPRNMCFKCLRQFETKGQFIAHLKKKNCLNLYTLYMADTTISKVFHTSSASGKIGPKEILANKAYGCQLCTEHFRLKSDFRTHVLESHPDVQNFRDPITGNCTYCKATFEEASQRKRHFGNLECLVFLICGNCEERFDSNPQFLDHVYATHLTKQGRESIQKQASSQMLLMQNGDEESNREMDESGVPNSRSAQNCPVCGKQYNNYYNVLRHMESKHPDKMPKTYHCEICQTGFARQTELREHVKSAHGELSLTKVKPISFICKECKSQFDKKEAWIEHQVSHGKFMCQQCDYTVTARDEFETHLATHIKLKVYSCGVCKASFNTEEGLQYHTMTTHLVLDSDEALFREITKAESSDAAAKSEAKDPQSVVDALNLHLDGVEIIAKPRESIPKPPSQQTTPSKLDVSMDVSIEPGTSQKPLQYNSRMRCRVCQKRISSKVGYRNHLLIEHQINDCHFVSCDLCPAEFSNEKGLRVHMFRSHNVSVKEDEAIPMDQQHFECNICHTVYRSVDQLRDHVNTVHAGTRFAIVMESAKTMMGIKRDCRLCLAPDNECVSIFTTAAADRESLSMKIQACVNIKVHQTDSLSPRICHAASRIAATQPSGSRRPGWQISCNSSVREVQESKKRRLGAEGDDQQVVGKRTRETSPDEDFYPDKHSKATSATTSQRPSVAESESFIKQEPRDEEEQEGPVTVNMELDPREFLAHNDSEDEYQDDEGGHNDEGPPILTSLGLTHINHVNPFNYLATDLEEFDQDGEDGESSLPFGGIPGQLKRRSQPSIPAHCQICRMKFSNRANARRHERNIHGIKISAENGDITVVQKPPNVQPKRPGGEQGGNSGHVGGAAGGGGGGDDGKPPMATLKKPTKPVVEEFDYSKPEKYRHLLTENKLSFIRRNLKFLGQYQDMKCKCCDRVYSTYKTFMSHMRKRFLSLPRNMCFKCLRQFETKGQFIAHLKKKNCLNLYTLYMADTTISKVFHTSSASGKIGPKEILANKAYGCQLCTEHFRLKSDFRTHVLESHPDVQNFRDPITGNCTYCKATFEEASQRKRHFGNLECLVFLICGNCEERFDSNPQFLDHVYATHLTKQGRESIQKQASSQMLLMQNGDEESNREMDESGVPNSRSAQNCPVCGKQYNNYYNVLRHMESKHPDKMPKTYHCEICQTGFARQTELREHVKSAHGELSLTKVKPISFICKECKSQFDKKEAWIEHQVSHGKFMCQQCDYTVTARDEFETHLATHIKLKVYSCGVCKASFNTEEGLQYHTMTTHLVLDSDEALFREITKAESSDAAAKSEAKDPQSVVDALNLHLDGVEIIAKPRESIPKPPSQQTTPSKLDVSMDVSIEPGTSQKPLQYNSRMRCRVCQKRISSKVGYRNHLLIEHQINDCHFVSCDLCPAEFSNEKGLRVHMFRSHNVSVKEDEAIPMDQQHFECNICHTVYRSVDQLRDHVNTVHAGTSLSEFEESTEHSIVIPKEEKQAVVTEELPDYTPIEVWFQCRNHLLIEHQINDCHFVSCDLCPAEFSNEKGLRVHMFRSHNVSVKEDEAIPMDQQHFECNICHTVYRSVDQLRDHVNTVHAGTSLSEFEESTEHSIVIPKEEKQPVVTEELPDYTPIEVWFQCRYCDENFNSNKKLTIHMNTHEEHDKTDYTCRDCGNVYGTRKSLWVHRHKKHPRPQMPSPCEAIVYKCRICATPHRSHFASIKCMEAHRMPTEWKCTKCQVFFGDAQQMREHLKIAKR</sequence>
<dbReference type="Pfam" id="PF00096">
    <property type="entry name" value="zf-C2H2"/>
    <property type="match status" value="6"/>
</dbReference>
<dbReference type="GO" id="GO:0005634">
    <property type="term" value="C:nucleus"/>
    <property type="evidence" value="ECO:0007669"/>
    <property type="project" value="InterPro"/>
</dbReference>
<dbReference type="Proteomes" id="UP000092461">
    <property type="component" value="Unassembled WGS sequence"/>
</dbReference>
<feature type="domain" description="C2H2-type" evidence="8">
    <location>
        <begin position="1958"/>
        <end position="1986"/>
    </location>
</feature>
<evidence type="ECO:0000259" key="8">
    <source>
        <dbReference type="PROSITE" id="PS50157"/>
    </source>
</evidence>